<evidence type="ECO:0000313" key="3">
    <source>
        <dbReference type="EMBL" id="SDO76187.1"/>
    </source>
</evidence>
<accession>A0A1H0M758</accession>
<feature type="domain" description="PBSX phage terminase small subunit-like N-terminal" evidence="2">
    <location>
        <begin position="1"/>
        <end position="64"/>
    </location>
</feature>
<dbReference type="RefSeq" id="WP_089965173.1">
    <property type="nucleotide sequence ID" value="NZ_FNJM01000001.1"/>
</dbReference>
<reference evidence="3 4" key="1">
    <citation type="submission" date="2016-10" db="EMBL/GenBank/DDBJ databases">
        <authorList>
            <person name="de Groot N.N."/>
        </authorList>
    </citation>
    <scope>NUCLEOTIDE SEQUENCE [LARGE SCALE GENOMIC DNA]</scope>
    <source>
        <strain evidence="3 4">DSM 12272</strain>
    </source>
</reference>
<protein>
    <submittedName>
        <fullName evidence="3">Uncharacterized protein YjcR</fullName>
    </submittedName>
</protein>
<dbReference type="InterPro" id="IPR018925">
    <property type="entry name" value="XtmA-like_N"/>
</dbReference>
<feature type="region of interest" description="Disordered" evidence="1">
    <location>
        <begin position="53"/>
        <end position="80"/>
    </location>
</feature>
<dbReference type="NCBIfam" id="NF040601">
    <property type="entry name" value="TerS_not_xtmA"/>
    <property type="match status" value="1"/>
</dbReference>
<name>A0A1H0M758_9CLOT</name>
<dbReference type="OrthoDB" id="9768556at2"/>
<organism evidence="3 4">
    <name type="scientific">Clostridium gasigenes</name>
    <dbReference type="NCBI Taxonomy" id="94869"/>
    <lineage>
        <taxon>Bacteria</taxon>
        <taxon>Bacillati</taxon>
        <taxon>Bacillota</taxon>
        <taxon>Clostridia</taxon>
        <taxon>Eubacteriales</taxon>
        <taxon>Clostridiaceae</taxon>
        <taxon>Clostridium</taxon>
    </lineage>
</organism>
<proteinExistence type="predicted"/>
<dbReference type="Pfam" id="PF10668">
    <property type="entry name" value="Phage_terminase"/>
    <property type="match status" value="1"/>
</dbReference>
<dbReference type="STRING" id="94869.SAMN04488529_101346"/>
<sequence length="254" mass="29244">MARKRNPNRDKAFELYKSKEGDITPKAIAENLKESAANIRTWKSQDKWNEQLGIKKNERGAPKNNKNAIGNSGGAPGGNLNAFKHGNRIPEERFASKKFLSKYLPRVTEKIMDEIVESGMSSLDILWTNIQIQFTAIIRSQKIMHVKTHNDISKEVKKKKSYVDAKMESEDIEYEIQFAWDKQERFLVAQSKSVQTLMNMIRTYEELLHKNWDSATEAQKLRVDKLKGEVDKLTKKDDTGPIKIEFIKASNNNE</sequence>
<evidence type="ECO:0000313" key="4">
    <source>
        <dbReference type="Proteomes" id="UP000198597"/>
    </source>
</evidence>
<evidence type="ECO:0000259" key="2">
    <source>
        <dbReference type="Pfam" id="PF10668"/>
    </source>
</evidence>
<dbReference type="AlphaFoldDB" id="A0A1H0M758"/>
<keyword evidence="4" id="KW-1185">Reference proteome</keyword>
<dbReference type="Proteomes" id="UP000198597">
    <property type="component" value="Unassembled WGS sequence"/>
</dbReference>
<gene>
    <name evidence="3" type="ORF">SAMN04488529_101346</name>
</gene>
<dbReference type="EMBL" id="FNJM01000001">
    <property type="protein sequence ID" value="SDO76187.1"/>
    <property type="molecule type" value="Genomic_DNA"/>
</dbReference>
<evidence type="ECO:0000256" key="1">
    <source>
        <dbReference type="SAM" id="MobiDB-lite"/>
    </source>
</evidence>